<feature type="compositionally biased region" description="Acidic residues" evidence="1">
    <location>
        <begin position="1"/>
        <end position="23"/>
    </location>
</feature>
<dbReference type="InParanoid" id="F9XL21"/>
<dbReference type="OrthoDB" id="3645423at2759"/>
<evidence type="ECO:0000313" key="2">
    <source>
        <dbReference type="EMBL" id="EGP84186.1"/>
    </source>
</evidence>
<name>F9XL21_ZYMTI</name>
<dbReference type="HOGENOM" id="CLU_772088_0_0_1"/>
<dbReference type="RefSeq" id="XP_003849210.1">
    <property type="nucleotide sequence ID" value="XM_003849162.1"/>
</dbReference>
<gene>
    <name evidence="2" type="ORF">MYCGRDRAFT_96071</name>
</gene>
<proteinExistence type="predicted"/>
<dbReference type="KEGG" id="ztr:MYCGRDRAFT_96071"/>
<organism evidence="2 3">
    <name type="scientific">Zymoseptoria tritici (strain CBS 115943 / IPO323)</name>
    <name type="common">Speckled leaf blotch fungus</name>
    <name type="synonym">Septoria tritici</name>
    <dbReference type="NCBI Taxonomy" id="336722"/>
    <lineage>
        <taxon>Eukaryota</taxon>
        <taxon>Fungi</taxon>
        <taxon>Dikarya</taxon>
        <taxon>Ascomycota</taxon>
        <taxon>Pezizomycotina</taxon>
        <taxon>Dothideomycetes</taxon>
        <taxon>Dothideomycetidae</taxon>
        <taxon>Mycosphaerellales</taxon>
        <taxon>Mycosphaerellaceae</taxon>
        <taxon>Zymoseptoria</taxon>
    </lineage>
</organism>
<dbReference type="Proteomes" id="UP000008062">
    <property type="component" value="Chromosome 10"/>
</dbReference>
<keyword evidence="3" id="KW-1185">Reference proteome</keyword>
<feature type="region of interest" description="Disordered" evidence="1">
    <location>
        <begin position="1"/>
        <end position="25"/>
    </location>
</feature>
<dbReference type="AlphaFoldDB" id="F9XL21"/>
<reference evidence="2 3" key="1">
    <citation type="journal article" date="2011" name="PLoS Genet.">
        <title>Finished genome of the fungal wheat pathogen Mycosphaerella graminicola reveals dispensome structure, chromosome plasticity, and stealth pathogenesis.</title>
        <authorList>
            <person name="Goodwin S.B."/>
            <person name="Ben M'barek S."/>
            <person name="Dhillon B."/>
            <person name="Wittenberg A.H.J."/>
            <person name="Crane C.F."/>
            <person name="Hane J.K."/>
            <person name="Foster A.J."/>
            <person name="Van der Lee T.A.J."/>
            <person name="Grimwood J."/>
            <person name="Aerts A."/>
            <person name="Antoniw J."/>
            <person name="Bailey A."/>
            <person name="Bluhm B."/>
            <person name="Bowler J."/>
            <person name="Bristow J."/>
            <person name="van der Burgt A."/>
            <person name="Canto-Canche B."/>
            <person name="Churchill A.C.L."/>
            <person name="Conde-Ferraez L."/>
            <person name="Cools H.J."/>
            <person name="Coutinho P.M."/>
            <person name="Csukai M."/>
            <person name="Dehal P."/>
            <person name="De Wit P."/>
            <person name="Donzelli B."/>
            <person name="van de Geest H.C."/>
            <person name="van Ham R.C.H.J."/>
            <person name="Hammond-Kosack K.E."/>
            <person name="Henrissat B."/>
            <person name="Kilian A."/>
            <person name="Kobayashi A.K."/>
            <person name="Koopmann E."/>
            <person name="Kourmpetis Y."/>
            <person name="Kuzniar A."/>
            <person name="Lindquist E."/>
            <person name="Lombard V."/>
            <person name="Maliepaard C."/>
            <person name="Martins N."/>
            <person name="Mehrabi R."/>
            <person name="Nap J.P.H."/>
            <person name="Ponomarenko A."/>
            <person name="Rudd J.J."/>
            <person name="Salamov A."/>
            <person name="Schmutz J."/>
            <person name="Schouten H.J."/>
            <person name="Shapiro H."/>
            <person name="Stergiopoulos I."/>
            <person name="Torriani S.F.F."/>
            <person name="Tu H."/>
            <person name="de Vries R.P."/>
            <person name="Waalwijk C."/>
            <person name="Ware S.B."/>
            <person name="Wiebenga A."/>
            <person name="Zwiers L.-H."/>
            <person name="Oliver R.P."/>
            <person name="Grigoriev I.V."/>
            <person name="Kema G.H.J."/>
        </authorList>
    </citation>
    <scope>NUCLEOTIDE SEQUENCE [LARGE SCALE GENOMIC DNA]</scope>
    <source>
        <strain evidence="3">CBS 115943 / IPO323</strain>
    </source>
</reference>
<dbReference type="EMBL" id="CM001205">
    <property type="protein sequence ID" value="EGP84186.1"/>
    <property type="molecule type" value="Genomic_DNA"/>
</dbReference>
<evidence type="ECO:0000313" key="3">
    <source>
        <dbReference type="Proteomes" id="UP000008062"/>
    </source>
</evidence>
<feature type="region of interest" description="Disordered" evidence="1">
    <location>
        <begin position="334"/>
        <end position="359"/>
    </location>
</feature>
<protein>
    <submittedName>
        <fullName evidence="2">Uncharacterized protein</fullName>
    </submittedName>
</protein>
<evidence type="ECO:0000256" key="1">
    <source>
        <dbReference type="SAM" id="MobiDB-lite"/>
    </source>
</evidence>
<accession>F9XL21</accession>
<sequence>MAYDPDDSDWSGDSDDSDDDSSDSDSPLPLITFPWLTGYPPTKPNASTTFLDLPVELRVRVYELVFHGAEQHLAHFTEPPLLKIYPALRAEMLPEYLKSAKLIVIVRTNLESEEEPSEVIVPNHFARAHFGNDYDLPAGKLGLRRSLKTKLDARHGTMEPVVYHIDFRSYSYSTTLDVDEKVDPDDMYYDEVRLSGSDTPPPGRPYHHDSSITLHWDPVDGLRVSKLEPVHSGYDRNFLDVWNDKVAVPIRALAWDIVKRPGFCGFTLKDIKEVAREFRLDDPMWKRQVALYMYTGARVSRLREMSFLDGDDAFTARGCLAIRGHRWSNAHIEAEAGTEQGKAPPSIRSRSVHGRTAPV</sequence>
<dbReference type="GeneID" id="13398757"/>